<keyword evidence="2" id="KW-1185">Reference proteome</keyword>
<accession>A0A7S9PRP8</accession>
<reference evidence="1 2" key="1">
    <citation type="journal article" date="2018" name="PLoS Genet.">
        <title>Repeat elements organise 3D genome structure and mediate transcription in the filamentous fungus Epichloe festucae.</title>
        <authorList>
            <person name="Winter D.J."/>
            <person name="Ganley A.R.D."/>
            <person name="Young C.A."/>
            <person name="Liachko I."/>
            <person name="Schardl C.L."/>
            <person name="Dupont P.Y."/>
            <person name="Berry D."/>
            <person name="Ram A."/>
            <person name="Scott B."/>
            <person name="Cox M.P."/>
        </authorList>
    </citation>
    <scope>NUCLEOTIDE SEQUENCE [LARGE SCALE GENOMIC DNA]</scope>
    <source>
        <strain evidence="1 2">Fl1</strain>
    </source>
</reference>
<organism evidence="1 2">
    <name type="scientific">Epichloe festucae (strain Fl1)</name>
    <dbReference type="NCBI Taxonomy" id="877507"/>
    <lineage>
        <taxon>Eukaryota</taxon>
        <taxon>Fungi</taxon>
        <taxon>Dikarya</taxon>
        <taxon>Ascomycota</taxon>
        <taxon>Pezizomycotina</taxon>
        <taxon>Sordariomycetes</taxon>
        <taxon>Hypocreomycetidae</taxon>
        <taxon>Hypocreales</taxon>
        <taxon>Clavicipitaceae</taxon>
        <taxon>Epichloe</taxon>
    </lineage>
</organism>
<proteinExistence type="predicted"/>
<sequence length="214" mass="24392">MIQMLIAAEAAVMDFLYRSQWAGERRWRCDTRHDSTHGDQFPLHGYKDVLDRSWFDRLWNHAGSPSGGRVHHGMWRADICATITSELACSSMPCTTCAGWNSHVSTPQHKEDYELRLNLFEKGNQLPPAVFFKKARPFTGPVPSSRFGPHLDCKSLHPYMEKKEKKEKQASIVEKRGSQLGPLNCPRGLIALSRPYNGNMSRYAFDDKWLLLGA</sequence>
<dbReference type="OrthoDB" id="4587016at2759"/>
<evidence type="ECO:0000313" key="2">
    <source>
        <dbReference type="Proteomes" id="UP000594364"/>
    </source>
</evidence>
<dbReference type="AlphaFoldDB" id="A0A7S9PRP8"/>
<protein>
    <submittedName>
        <fullName evidence="1">Uncharacterized protein</fullName>
    </submittedName>
</protein>
<gene>
    <name evidence="1" type="ORF">C2857_000710</name>
</gene>
<dbReference type="Proteomes" id="UP000594364">
    <property type="component" value="Chromosome 1"/>
</dbReference>
<name>A0A7S9PRP8_EPIFF</name>
<evidence type="ECO:0000313" key="1">
    <source>
        <dbReference type="EMBL" id="QPG93555.1"/>
    </source>
</evidence>
<dbReference type="EMBL" id="CP031385">
    <property type="protein sequence ID" value="QPG93555.1"/>
    <property type="molecule type" value="Genomic_DNA"/>
</dbReference>